<dbReference type="AlphaFoldDB" id="A0A7J5B5Y5"/>
<dbReference type="PROSITE" id="PS51318">
    <property type="entry name" value="TAT"/>
    <property type="match status" value="1"/>
</dbReference>
<dbReference type="NCBIfam" id="NF033766">
    <property type="entry name" value="choice_anch_G"/>
    <property type="match status" value="1"/>
</dbReference>
<comment type="caution">
    <text evidence="2">The sequence shown here is derived from an EMBL/GenBank/DDBJ whole genome shotgun (WGS) entry which is preliminary data.</text>
</comment>
<proteinExistence type="predicted"/>
<name>A0A7J5B5Y5_9MICO</name>
<gene>
    <name evidence="2" type="ORF">F8O03_03985</name>
</gene>
<dbReference type="EMBL" id="WBJX01000001">
    <property type="protein sequence ID" value="KAB1639504.1"/>
    <property type="molecule type" value="Genomic_DNA"/>
</dbReference>
<evidence type="ECO:0000256" key="1">
    <source>
        <dbReference type="SAM" id="MobiDB-lite"/>
    </source>
</evidence>
<feature type="region of interest" description="Disordered" evidence="1">
    <location>
        <begin position="1"/>
        <end position="26"/>
    </location>
</feature>
<sequence length="516" mass="50750">MPSTSQESSAQTPPVPSTSTAPRTGTVTRRSIVAGAAWTAPLVVAAASAPFASASPACVPAGTLFNVDASGRLLSGSLLNTNLNSIAGVAGANVSVAPGTPGNAATTSSPLNVDLLAATLLSLGLRLPVPGAAVGLVNQFAAAAAAGTFTGASGAVADNSGAISTTAGVAGAPQLATVDLSTILSGVTGSPALTALVGAISNLSLSVGAVGNRLNVDARCTENSVPTVRQHEYVLSYLRAVVNTPIVGTLFSALNGNLSIDTAALLTALRAIPVLGPALNGLVGGLLSLSATVTVSNGPLTNQRIPNGVNDPVSIDFGAGNIVVDLAPLVGLPYDGAGNSGLNGRPANTRLFAAPYLPTVSTALFVDALAQALVTALLNTITVDIGISLLGLRVLRIQGTLAAVVNGTATITLAGGLLGLNLGPVLGEIGTAVRNSVVGAVVGLLGTTNVLLDNLFLVLRDVVAITVNAQEVSQTPTNTSTDASALRLSIVPGAAAAGLLDLRLARGSGTTARRTP</sequence>
<evidence type="ECO:0000313" key="3">
    <source>
        <dbReference type="Proteomes" id="UP000490386"/>
    </source>
</evidence>
<protein>
    <submittedName>
        <fullName evidence="2">Choice-of-anchor G family protein</fullName>
    </submittedName>
</protein>
<dbReference type="InterPro" id="IPR006311">
    <property type="entry name" value="TAT_signal"/>
</dbReference>
<dbReference type="Proteomes" id="UP000490386">
    <property type="component" value="Unassembled WGS sequence"/>
</dbReference>
<keyword evidence="3" id="KW-1185">Reference proteome</keyword>
<evidence type="ECO:0000313" key="2">
    <source>
        <dbReference type="EMBL" id="KAB1639504.1"/>
    </source>
</evidence>
<organism evidence="2 3">
    <name type="scientific">Pseudoclavibacter terrae</name>
    <dbReference type="NCBI Taxonomy" id="1530195"/>
    <lineage>
        <taxon>Bacteria</taxon>
        <taxon>Bacillati</taxon>
        <taxon>Actinomycetota</taxon>
        <taxon>Actinomycetes</taxon>
        <taxon>Micrococcales</taxon>
        <taxon>Microbacteriaceae</taxon>
        <taxon>Pseudoclavibacter</taxon>
    </lineage>
</organism>
<dbReference type="InterPro" id="IPR047900">
    <property type="entry name" value="Choice_anch_G"/>
</dbReference>
<accession>A0A7J5B5Y5</accession>
<reference evidence="2 3" key="1">
    <citation type="submission" date="2019-09" db="EMBL/GenBank/DDBJ databases">
        <title>Phylogeny of genus Pseudoclavibacter and closely related genus.</title>
        <authorList>
            <person name="Li Y."/>
        </authorList>
    </citation>
    <scope>NUCLEOTIDE SEQUENCE [LARGE SCALE GENOMIC DNA]</scope>
    <source>
        <strain evidence="2 3">THG-MD12</strain>
    </source>
</reference>